<dbReference type="AlphaFoldDB" id="A0A183E614"/>
<dbReference type="WBParaSite" id="GPUH_0001642701-mRNA-1">
    <property type="protein sequence ID" value="GPUH_0001642701-mRNA-1"/>
    <property type="gene ID" value="GPUH_0001642701"/>
</dbReference>
<reference evidence="3" key="1">
    <citation type="submission" date="2016-06" db="UniProtKB">
        <authorList>
            <consortium name="WormBaseParasite"/>
        </authorList>
    </citation>
    <scope>IDENTIFICATION</scope>
</reference>
<sequence>MKVLDNFSPGYSLSISHKAGLGVCSYLDSLLLSSAAFRSLAQSGHSALNLEIAYSSFCGLSNGTATPGHILALKRIQRIRWITLKHPVASKVQALVTFENPAHDDRNVLLPMFITTAKQQIQPLIHLLRHSGHWLKVAIDALNLEIAYSSFCWLSNGTATPEHILALKRIQRIRWTTLKRLMVSKVQALVTFEKYDAASTRLLKNKT</sequence>
<proteinExistence type="predicted"/>
<gene>
    <name evidence="1" type="ORF">GPUH_LOCUS16405</name>
</gene>
<evidence type="ECO:0000313" key="3">
    <source>
        <dbReference type="WBParaSite" id="GPUH_0001642701-mRNA-1"/>
    </source>
</evidence>
<evidence type="ECO:0000313" key="2">
    <source>
        <dbReference type="Proteomes" id="UP000271098"/>
    </source>
</evidence>
<dbReference type="Proteomes" id="UP000271098">
    <property type="component" value="Unassembled WGS sequence"/>
</dbReference>
<dbReference type="EMBL" id="UYRT01083716">
    <property type="protein sequence ID" value="VDN27827.1"/>
    <property type="molecule type" value="Genomic_DNA"/>
</dbReference>
<name>A0A183E614_9BILA</name>
<reference evidence="1 2" key="2">
    <citation type="submission" date="2018-11" db="EMBL/GenBank/DDBJ databases">
        <authorList>
            <consortium name="Pathogen Informatics"/>
        </authorList>
    </citation>
    <scope>NUCLEOTIDE SEQUENCE [LARGE SCALE GENOMIC DNA]</scope>
</reference>
<accession>A0A183E614</accession>
<organism evidence="3">
    <name type="scientific">Gongylonema pulchrum</name>
    <dbReference type="NCBI Taxonomy" id="637853"/>
    <lineage>
        <taxon>Eukaryota</taxon>
        <taxon>Metazoa</taxon>
        <taxon>Ecdysozoa</taxon>
        <taxon>Nematoda</taxon>
        <taxon>Chromadorea</taxon>
        <taxon>Rhabditida</taxon>
        <taxon>Spirurina</taxon>
        <taxon>Spiruromorpha</taxon>
        <taxon>Spiruroidea</taxon>
        <taxon>Gongylonematidae</taxon>
        <taxon>Gongylonema</taxon>
    </lineage>
</organism>
<evidence type="ECO:0000313" key="1">
    <source>
        <dbReference type="EMBL" id="VDN27827.1"/>
    </source>
</evidence>
<protein>
    <submittedName>
        <fullName evidence="3">Reverse transcriptase</fullName>
    </submittedName>
</protein>
<keyword evidence="2" id="KW-1185">Reference proteome</keyword>